<keyword evidence="2" id="KW-1185">Reference proteome</keyword>
<protein>
    <submittedName>
        <fullName evidence="1">Uncharacterized protein</fullName>
    </submittedName>
</protein>
<dbReference type="Proteomes" id="UP001302321">
    <property type="component" value="Unassembled WGS sequence"/>
</dbReference>
<organism evidence="1 2">
    <name type="scientific">Triangularia setosa</name>
    <dbReference type="NCBI Taxonomy" id="2587417"/>
    <lineage>
        <taxon>Eukaryota</taxon>
        <taxon>Fungi</taxon>
        <taxon>Dikarya</taxon>
        <taxon>Ascomycota</taxon>
        <taxon>Pezizomycotina</taxon>
        <taxon>Sordariomycetes</taxon>
        <taxon>Sordariomycetidae</taxon>
        <taxon>Sordariales</taxon>
        <taxon>Podosporaceae</taxon>
        <taxon>Triangularia</taxon>
    </lineage>
</organism>
<dbReference type="AlphaFoldDB" id="A0AAN7A3Q7"/>
<accession>A0AAN7A3Q7</accession>
<sequence length="72" mass="8565">GRGRIKGSEKEDRIRELTKLITAKEAQRKKAIRQAYREDYFHNHPTWDIDTDGQEEEQYTELAIDLHIPERA</sequence>
<dbReference type="EMBL" id="MU866598">
    <property type="protein sequence ID" value="KAK4171262.1"/>
    <property type="molecule type" value="Genomic_DNA"/>
</dbReference>
<evidence type="ECO:0000313" key="1">
    <source>
        <dbReference type="EMBL" id="KAK4171262.1"/>
    </source>
</evidence>
<feature type="non-terminal residue" evidence="1">
    <location>
        <position position="1"/>
    </location>
</feature>
<reference evidence="1" key="2">
    <citation type="submission" date="2023-05" db="EMBL/GenBank/DDBJ databases">
        <authorList>
            <consortium name="Lawrence Berkeley National Laboratory"/>
            <person name="Steindorff A."/>
            <person name="Hensen N."/>
            <person name="Bonometti L."/>
            <person name="Westerberg I."/>
            <person name="Brannstrom I.O."/>
            <person name="Guillou S."/>
            <person name="Cros-Aarteil S."/>
            <person name="Calhoun S."/>
            <person name="Haridas S."/>
            <person name="Kuo A."/>
            <person name="Mondo S."/>
            <person name="Pangilinan J."/>
            <person name="Riley R."/>
            <person name="Labutti K."/>
            <person name="Andreopoulos B."/>
            <person name="Lipzen A."/>
            <person name="Chen C."/>
            <person name="Yanf M."/>
            <person name="Daum C."/>
            <person name="Ng V."/>
            <person name="Clum A."/>
            <person name="Ohm R."/>
            <person name="Martin F."/>
            <person name="Silar P."/>
            <person name="Natvig D."/>
            <person name="Lalanne C."/>
            <person name="Gautier V."/>
            <person name="Ament-Velasquez S.L."/>
            <person name="Kruys A."/>
            <person name="Hutchinson M.I."/>
            <person name="Powell A.J."/>
            <person name="Barry K."/>
            <person name="Miller A.N."/>
            <person name="Grigoriev I.V."/>
            <person name="Debuchy R."/>
            <person name="Gladieux P."/>
            <person name="Thoren M.H."/>
            <person name="Johannesson H."/>
        </authorList>
    </citation>
    <scope>NUCLEOTIDE SEQUENCE</scope>
    <source>
        <strain evidence="1">CBS 892.96</strain>
    </source>
</reference>
<name>A0AAN7A3Q7_9PEZI</name>
<evidence type="ECO:0000313" key="2">
    <source>
        <dbReference type="Proteomes" id="UP001302321"/>
    </source>
</evidence>
<proteinExistence type="predicted"/>
<comment type="caution">
    <text evidence="1">The sequence shown here is derived from an EMBL/GenBank/DDBJ whole genome shotgun (WGS) entry which is preliminary data.</text>
</comment>
<feature type="non-terminal residue" evidence="1">
    <location>
        <position position="72"/>
    </location>
</feature>
<reference evidence="1" key="1">
    <citation type="journal article" date="2023" name="Mol. Phylogenet. Evol.">
        <title>Genome-scale phylogeny and comparative genomics of the fungal order Sordariales.</title>
        <authorList>
            <person name="Hensen N."/>
            <person name="Bonometti L."/>
            <person name="Westerberg I."/>
            <person name="Brannstrom I.O."/>
            <person name="Guillou S."/>
            <person name="Cros-Aarteil S."/>
            <person name="Calhoun S."/>
            <person name="Haridas S."/>
            <person name="Kuo A."/>
            <person name="Mondo S."/>
            <person name="Pangilinan J."/>
            <person name="Riley R."/>
            <person name="LaButti K."/>
            <person name="Andreopoulos B."/>
            <person name="Lipzen A."/>
            <person name="Chen C."/>
            <person name="Yan M."/>
            <person name="Daum C."/>
            <person name="Ng V."/>
            <person name="Clum A."/>
            <person name="Steindorff A."/>
            <person name="Ohm R.A."/>
            <person name="Martin F."/>
            <person name="Silar P."/>
            <person name="Natvig D.O."/>
            <person name="Lalanne C."/>
            <person name="Gautier V."/>
            <person name="Ament-Velasquez S.L."/>
            <person name="Kruys A."/>
            <person name="Hutchinson M.I."/>
            <person name="Powell A.J."/>
            <person name="Barry K."/>
            <person name="Miller A.N."/>
            <person name="Grigoriev I.V."/>
            <person name="Debuchy R."/>
            <person name="Gladieux P."/>
            <person name="Hiltunen Thoren M."/>
            <person name="Johannesson H."/>
        </authorList>
    </citation>
    <scope>NUCLEOTIDE SEQUENCE</scope>
    <source>
        <strain evidence="1">CBS 892.96</strain>
    </source>
</reference>
<gene>
    <name evidence="1" type="ORF">QBC36DRAFT_146364</name>
</gene>